<dbReference type="AlphaFoldDB" id="A0AA41RVZ7"/>
<dbReference type="GO" id="GO:0030244">
    <property type="term" value="P:cellulose biosynthetic process"/>
    <property type="evidence" value="ECO:0007669"/>
    <property type="project" value="InterPro"/>
</dbReference>
<reference evidence="9" key="1">
    <citation type="submission" date="2022-03" db="EMBL/GenBank/DDBJ databases">
        <title>A functionally conserved STORR gene fusion in Papaver species that diverged 16.8 million years ago.</title>
        <authorList>
            <person name="Catania T."/>
        </authorList>
    </citation>
    <scope>NUCLEOTIDE SEQUENCE</scope>
    <source>
        <strain evidence="9">S-191538</strain>
    </source>
</reference>
<keyword evidence="3" id="KW-0808">Transferase</keyword>
<dbReference type="InterPro" id="IPR005150">
    <property type="entry name" value="Cellulose_synth"/>
</dbReference>
<evidence type="ECO:0000256" key="3">
    <source>
        <dbReference type="ARBA" id="ARBA00022679"/>
    </source>
</evidence>
<keyword evidence="6 8" id="KW-0472">Membrane</keyword>
<keyword evidence="5 8" id="KW-1133">Transmembrane helix</keyword>
<organism evidence="9 10">
    <name type="scientific">Papaver nudicaule</name>
    <name type="common">Iceland poppy</name>
    <dbReference type="NCBI Taxonomy" id="74823"/>
    <lineage>
        <taxon>Eukaryota</taxon>
        <taxon>Viridiplantae</taxon>
        <taxon>Streptophyta</taxon>
        <taxon>Embryophyta</taxon>
        <taxon>Tracheophyta</taxon>
        <taxon>Spermatophyta</taxon>
        <taxon>Magnoliopsida</taxon>
        <taxon>Ranunculales</taxon>
        <taxon>Papaveraceae</taxon>
        <taxon>Papaveroideae</taxon>
        <taxon>Papaver</taxon>
    </lineage>
</organism>
<comment type="subcellular location">
    <subcellularLocation>
        <location evidence="1">Endomembrane system</location>
        <topology evidence="1">Multi-pass membrane protein</topology>
    </subcellularLocation>
</comment>
<accession>A0AA41RVZ7</accession>
<evidence type="ECO:0000256" key="4">
    <source>
        <dbReference type="ARBA" id="ARBA00022692"/>
    </source>
</evidence>
<feature type="transmembrane region" description="Helical" evidence="8">
    <location>
        <begin position="366"/>
        <end position="388"/>
    </location>
</feature>
<proteinExistence type="predicted"/>
<dbReference type="GO" id="GO:0016020">
    <property type="term" value="C:membrane"/>
    <property type="evidence" value="ECO:0007669"/>
    <property type="project" value="InterPro"/>
</dbReference>
<feature type="transmembrane region" description="Helical" evidence="8">
    <location>
        <begin position="328"/>
        <end position="354"/>
    </location>
</feature>
<feature type="transmembrane region" description="Helical" evidence="8">
    <location>
        <begin position="199"/>
        <end position="224"/>
    </location>
</feature>
<keyword evidence="2" id="KW-0328">Glycosyltransferase</keyword>
<evidence type="ECO:0000313" key="10">
    <source>
        <dbReference type="Proteomes" id="UP001177140"/>
    </source>
</evidence>
<dbReference type="GO" id="GO:0012505">
    <property type="term" value="C:endomembrane system"/>
    <property type="evidence" value="ECO:0007669"/>
    <property type="project" value="UniProtKB-SubCell"/>
</dbReference>
<evidence type="ECO:0000256" key="8">
    <source>
        <dbReference type="SAM" id="Phobius"/>
    </source>
</evidence>
<feature type="transmembrane region" description="Helical" evidence="8">
    <location>
        <begin position="244"/>
        <end position="266"/>
    </location>
</feature>
<dbReference type="GO" id="GO:0016760">
    <property type="term" value="F:cellulose synthase (UDP-forming) activity"/>
    <property type="evidence" value="ECO:0007669"/>
    <property type="project" value="InterPro"/>
</dbReference>
<dbReference type="Gene3D" id="3.90.550.10">
    <property type="entry name" value="Spore Coat Polysaccharide Biosynthesis Protein SpsA, Chain A"/>
    <property type="match status" value="1"/>
</dbReference>
<dbReference type="Proteomes" id="UP001177140">
    <property type="component" value="Unassembled WGS sequence"/>
</dbReference>
<dbReference type="GO" id="GO:0071555">
    <property type="term" value="P:cell wall organization"/>
    <property type="evidence" value="ECO:0007669"/>
    <property type="project" value="UniProtKB-KW"/>
</dbReference>
<dbReference type="EMBL" id="JAJJMA010028982">
    <property type="protein sequence ID" value="MCL7023980.1"/>
    <property type="molecule type" value="Genomic_DNA"/>
</dbReference>
<evidence type="ECO:0008006" key="11">
    <source>
        <dbReference type="Google" id="ProtNLM"/>
    </source>
</evidence>
<keyword evidence="4 8" id="KW-0812">Transmembrane</keyword>
<feature type="transmembrane region" description="Helical" evidence="8">
    <location>
        <begin position="287"/>
        <end position="308"/>
    </location>
</feature>
<evidence type="ECO:0000313" key="9">
    <source>
        <dbReference type="EMBL" id="MCL7023980.1"/>
    </source>
</evidence>
<keyword evidence="7" id="KW-0961">Cell wall biogenesis/degradation</keyword>
<comment type="caution">
    <text evidence="9">The sequence shown here is derived from an EMBL/GenBank/DDBJ whole genome shotgun (WGS) entry which is preliminary data.</text>
</comment>
<dbReference type="InterPro" id="IPR029044">
    <property type="entry name" value="Nucleotide-diphossugar_trans"/>
</dbReference>
<dbReference type="Pfam" id="PF03552">
    <property type="entry name" value="Cellulose_synt"/>
    <property type="match status" value="2"/>
</dbReference>
<gene>
    <name evidence="9" type="ORF">MKW94_020923</name>
</gene>
<name>A0AA41RVZ7_PAPNU</name>
<feature type="transmembrane region" description="Helical" evidence="8">
    <location>
        <begin position="400"/>
        <end position="419"/>
    </location>
</feature>
<keyword evidence="10" id="KW-1185">Reference proteome</keyword>
<evidence type="ECO:0000256" key="1">
    <source>
        <dbReference type="ARBA" id="ARBA00004127"/>
    </source>
</evidence>
<evidence type="ECO:0000256" key="6">
    <source>
        <dbReference type="ARBA" id="ARBA00023136"/>
    </source>
</evidence>
<evidence type="ECO:0000256" key="5">
    <source>
        <dbReference type="ARBA" id="ARBA00022989"/>
    </source>
</evidence>
<protein>
    <recommendedName>
        <fullName evidence="11">Cellulose synthase-like protein G3</fullName>
    </recommendedName>
</protein>
<dbReference type="PANTHER" id="PTHR13301">
    <property type="entry name" value="X-BOX TRANSCRIPTION FACTOR-RELATED"/>
    <property type="match status" value="1"/>
</dbReference>
<sequence length="422" mass="47882">MTNAPLILTLDCDMYSNDPKSPLQMLCFLLDSKMSKYAYVQFPRRFHGINKNDIYGGENKRLFQINPIGMDGLAGTNYVGTGTFFRRRAFFGGPSSYVSAGKPELNPDHVVTQSIASCEYEDGTKWGYKMGFRYGSLVEDYFTGYQLNCEGWDSVFYHPDRAAFWGDIPNFLSTLMMCLLEVAFSKYSPIIFGTKSRGVLMGLAYSHFAFWGTWSIPITIYAFVPQLTLLNGVSPFPKVSDPWFFLYVFVFLGSYIQDCLDFVLMGSTFQRWWNDQRMWSIRGISSYLFGSIDFFLKSLGISSFGFVITSKVIDDEQNKHYEQGVFEFGVVSPLFVPLTTTSIINFITFSVGVTRLILGHTKLDEIFIQLMILGFGIVNCLPIYEAIILRNDKGKMPSKIIVVSCLLAFTLVLLSYYLTSNV</sequence>
<feature type="transmembrane region" description="Helical" evidence="8">
    <location>
        <begin position="168"/>
        <end position="187"/>
    </location>
</feature>
<evidence type="ECO:0000256" key="2">
    <source>
        <dbReference type="ARBA" id="ARBA00022676"/>
    </source>
</evidence>
<evidence type="ECO:0000256" key="7">
    <source>
        <dbReference type="ARBA" id="ARBA00023316"/>
    </source>
</evidence>